<keyword evidence="2" id="KW-0812">Transmembrane</keyword>
<feature type="compositionally biased region" description="Basic and acidic residues" evidence="1">
    <location>
        <begin position="1925"/>
        <end position="1943"/>
    </location>
</feature>
<dbReference type="SUPFAM" id="SSF63446">
    <property type="entry name" value="Type I dockerin domain"/>
    <property type="match status" value="1"/>
</dbReference>
<keyword evidence="8" id="KW-1185">Reference proteome</keyword>
<dbReference type="PROSITE" id="PS00018">
    <property type="entry name" value="EF_HAND_1"/>
    <property type="match status" value="2"/>
</dbReference>
<name>A0A9P1CU80_9DINO</name>
<reference evidence="6" key="2">
    <citation type="submission" date="2024-04" db="EMBL/GenBank/DDBJ databases">
        <authorList>
            <person name="Chen Y."/>
            <person name="Shah S."/>
            <person name="Dougan E. K."/>
            <person name="Thang M."/>
            <person name="Chan C."/>
        </authorList>
    </citation>
    <scope>NUCLEOTIDE SEQUENCE [LARGE SCALE GENOMIC DNA]</scope>
</reference>
<keyword evidence="2" id="KW-0472">Membrane</keyword>
<feature type="region of interest" description="Disordered" evidence="1">
    <location>
        <begin position="1850"/>
        <end position="1911"/>
    </location>
</feature>
<feature type="region of interest" description="Disordered" evidence="1">
    <location>
        <begin position="446"/>
        <end position="470"/>
    </location>
</feature>
<dbReference type="Pfam" id="PF04015">
    <property type="entry name" value="DUF362"/>
    <property type="match status" value="1"/>
</dbReference>
<evidence type="ECO:0000256" key="2">
    <source>
        <dbReference type="SAM" id="Phobius"/>
    </source>
</evidence>
<dbReference type="Proteomes" id="UP001152797">
    <property type="component" value="Unassembled WGS sequence"/>
</dbReference>
<feature type="domain" description="Glucose/Sorbosone dehydrogenase" evidence="4">
    <location>
        <begin position="1429"/>
        <end position="1664"/>
    </location>
</feature>
<dbReference type="InterPro" id="IPR011042">
    <property type="entry name" value="6-blade_b-propeller_TolB-like"/>
</dbReference>
<dbReference type="InterPro" id="IPR007160">
    <property type="entry name" value="DUF362"/>
</dbReference>
<feature type="region of interest" description="Disordered" evidence="1">
    <location>
        <begin position="1025"/>
        <end position="1057"/>
    </location>
</feature>
<dbReference type="InterPro" id="IPR008930">
    <property type="entry name" value="Terpenoid_cyclase/PrenylTrfase"/>
</dbReference>
<organism evidence="5">
    <name type="scientific">Cladocopium goreaui</name>
    <dbReference type="NCBI Taxonomy" id="2562237"/>
    <lineage>
        <taxon>Eukaryota</taxon>
        <taxon>Sar</taxon>
        <taxon>Alveolata</taxon>
        <taxon>Dinophyceae</taxon>
        <taxon>Suessiales</taxon>
        <taxon>Symbiodiniaceae</taxon>
        <taxon>Cladocopium</taxon>
    </lineage>
</organism>
<feature type="compositionally biased region" description="Low complexity" evidence="1">
    <location>
        <begin position="2004"/>
        <end position="2025"/>
    </location>
</feature>
<dbReference type="InterPro" id="IPR018247">
    <property type="entry name" value="EF_Hand_1_Ca_BS"/>
</dbReference>
<evidence type="ECO:0000313" key="6">
    <source>
        <dbReference type="EMBL" id="CAL1151175.1"/>
    </source>
</evidence>
<feature type="compositionally biased region" description="Basic and acidic residues" evidence="1">
    <location>
        <begin position="1026"/>
        <end position="1038"/>
    </location>
</feature>
<evidence type="ECO:0000313" key="7">
    <source>
        <dbReference type="EMBL" id="CAL4785112.1"/>
    </source>
</evidence>
<comment type="caution">
    <text evidence="5">The sequence shown here is derived from an EMBL/GenBank/DDBJ whole genome shotgun (WGS) entry which is preliminary data.</text>
</comment>
<dbReference type="Gene3D" id="2.120.10.30">
    <property type="entry name" value="TolB, C-terminal domain"/>
    <property type="match status" value="1"/>
</dbReference>
<proteinExistence type="predicted"/>
<feature type="compositionally biased region" description="Basic and acidic residues" evidence="1">
    <location>
        <begin position="1872"/>
        <end position="1911"/>
    </location>
</feature>
<evidence type="ECO:0000259" key="3">
    <source>
        <dbReference type="Pfam" id="PF04015"/>
    </source>
</evidence>
<dbReference type="InterPro" id="IPR036439">
    <property type="entry name" value="Dockerin_dom_sf"/>
</dbReference>
<dbReference type="OrthoDB" id="10266706at2759"/>
<evidence type="ECO:0000259" key="4">
    <source>
        <dbReference type="Pfam" id="PF07995"/>
    </source>
</evidence>
<dbReference type="InterPro" id="IPR011041">
    <property type="entry name" value="Quinoprot_gluc/sorb_DH_b-prop"/>
</dbReference>
<dbReference type="EMBL" id="CAMXCT020002380">
    <property type="protein sequence ID" value="CAL1151175.1"/>
    <property type="molecule type" value="Genomic_DNA"/>
</dbReference>
<feature type="region of interest" description="Disordered" evidence="1">
    <location>
        <begin position="1925"/>
        <end position="1954"/>
    </location>
</feature>
<protein>
    <submittedName>
        <fullName evidence="7">HHIP-like protein 2</fullName>
    </submittedName>
</protein>
<dbReference type="Gene3D" id="1.50.10.20">
    <property type="match status" value="1"/>
</dbReference>
<accession>A0A9P1CU80</accession>
<evidence type="ECO:0000313" key="5">
    <source>
        <dbReference type="EMBL" id="CAI3997800.1"/>
    </source>
</evidence>
<feature type="region of interest" description="Disordered" evidence="1">
    <location>
        <begin position="1117"/>
        <end position="1149"/>
    </location>
</feature>
<keyword evidence="2" id="KW-1133">Transmembrane helix</keyword>
<dbReference type="PANTHER" id="PTHR19328:SF75">
    <property type="entry name" value="ALDOSE SUGAR DEHYDROGENASE YLII"/>
    <property type="match status" value="1"/>
</dbReference>
<dbReference type="EMBL" id="CAMXCT010002380">
    <property type="protein sequence ID" value="CAI3997800.1"/>
    <property type="molecule type" value="Genomic_DNA"/>
</dbReference>
<gene>
    <name evidence="5" type="ORF">C1SCF055_LOCUS24146</name>
</gene>
<feature type="domain" description="DUF362" evidence="3">
    <location>
        <begin position="534"/>
        <end position="734"/>
    </location>
</feature>
<evidence type="ECO:0000313" key="8">
    <source>
        <dbReference type="Proteomes" id="UP001152797"/>
    </source>
</evidence>
<feature type="region of interest" description="Disordered" evidence="1">
    <location>
        <begin position="2082"/>
        <end position="2143"/>
    </location>
</feature>
<feature type="transmembrane region" description="Helical" evidence="2">
    <location>
        <begin position="837"/>
        <end position="863"/>
    </location>
</feature>
<feature type="compositionally biased region" description="Basic and acidic residues" evidence="1">
    <location>
        <begin position="1850"/>
        <end position="1864"/>
    </location>
</feature>
<dbReference type="SUPFAM" id="SSF48239">
    <property type="entry name" value="Terpenoid cyclases/Protein prenyltransferases"/>
    <property type="match status" value="1"/>
</dbReference>
<dbReference type="GO" id="GO:0000272">
    <property type="term" value="P:polysaccharide catabolic process"/>
    <property type="evidence" value="ECO:0007669"/>
    <property type="project" value="InterPro"/>
</dbReference>
<dbReference type="Pfam" id="PF07995">
    <property type="entry name" value="GSDH"/>
    <property type="match status" value="1"/>
</dbReference>
<feature type="region of interest" description="Disordered" evidence="1">
    <location>
        <begin position="2004"/>
        <end position="2034"/>
    </location>
</feature>
<feature type="compositionally biased region" description="Polar residues" evidence="1">
    <location>
        <begin position="2082"/>
        <end position="2101"/>
    </location>
</feature>
<dbReference type="InterPro" id="IPR012938">
    <property type="entry name" value="Glc/Sorbosone_DH"/>
</dbReference>
<dbReference type="SUPFAM" id="SSF50952">
    <property type="entry name" value="Soluble quinoprotein glucose dehydrogenase"/>
    <property type="match status" value="1"/>
</dbReference>
<evidence type="ECO:0000256" key="1">
    <source>
        <dbReference type="SAM" id="MobiDB-lite"/>
    </source>
</evidence>
<reference evidence="5" key="1">
    <citation type="submission" date="2022-10" db="EMBL/GenBank/DDBJ databases">
        <authorList>
            <person name="Chen Y."/>
            <person name="Dougan E. K."/>
            <person name="Chan C."/>
            <person name="Rhodes N."/>
            <person name="Thang M."/>
        </authorList>
    </citation>
    <scope>NUCLEOTIDE SEQUENCE</scope>
</reference>
<feature type="transmembrane region" description="Helical" evidence="2">
    <location>
        <begin position="875"/>
        <end position="898"/>
    </location>
</feature>
<dbReference type="EMBL" id="CAMXCT030002380">
    <property type="protein sequence ID" value="CAL4785112.1"/>
    <property type="molecule type" value="Genomic_DNA"/>
</dbReference>
<sequence>MTAYSTAVGPSSETRKRWTFLAKFFIAVSLRMRGSSRCVGVGIKALLVTGASGPPVAGLFATLGFPRGEPAGRRVSAGNNVDCVSTRETLPFAGRHAPVRASQPAVPFGSLAAPVWGPGLCAPASRRVCLSRGASTRRALVARDPHRRRNASTAKRRGETARQTLALTPSPRCDTVAGRMTLLSENSDVRSVADEAIGRLVAGPIGGYHAGGESASEPTAWSALALARAGQPDAARRATDWLANRQAADGSVGVTETETEPGWPTALAMIAWQAVDPTAYKARIRDGANWALAQEPWTTPRHRVTGHDTTLEGWSWAPETHSWLEPTAFFAVALRRAGYIDHPRRRQAVALMVDRLLSGGGANYGNTTVLGQELLQHIQPSGIVAWALSEETVTDPRLPRTLKYLSDAITAPTGVASLCWAVRGLAAYRVVTESVAEKLAAAWPRAERSHPERGGAVMTDNEQPSPSGGLSRRAAIAVGGLAAAGLVTATAWPRRKAPVFVAKNQRYDGPLVETIRDGLTEVGVNGDVLQGKRVLLKPNMVEPTRAIPHMTTHPAVILAAAEVFRGWGAEVTVGEGPGHVRDTEVALIESGVGEALDDGGLPFADLNYERVAFRRNRGRFSKLRGLYLPESVVEADLVVSMPKMKTHHWVGMTASMKNLYGVIPGIKYGWPKNVLHHNGIPETVADINSTVPRVIGIIDGIECMEGDGPILGSPKTMGLVAVGASLPALDATIARIMGLLPERIDYLRLASRRLGPIANDLIEQRGEPWQPLVDPFEVLDEPHLRKLKAFGGERVTWPLDPFDSPDLRRGSRLGRSSGRRVSSFLAASLQRDFILDFGLPAALTVISFSGAATFLAFATAWAWRGEWRRSPGQGFLVFAGVWLFLTLAAEALSCLHGYRTVVLFGGSKSAATSCGRDVQFHRGAEASFFSNRGVRSAMVGVPRSKPWGLPRLDPLVRDRCVVLLLYTPRAEGSSSPGRVVLRVLVSRLAGLTGIDFPMRSQPLSVEEHERRRRVGARTHLSAALAEKVDPTDADDRLSGRPKRRSTQEGGCEHPPYRSAFRLQIHDPRRAVPQERRRAPRAGHLFVAGVGRLAAGVGRRPGRVALVAQHDDAAADAAAPEAERAGSADAALANGGHGKRSDQSIAFDDEADVPRRRTAAAVARFAADVADAAAEIDFVDGPLVFASCAGVLAGERLLVRLVDQTHNGGRVVFVEHAVLAGAVGGVACVRQEVRKPVPVLAAACVAEPGGRPVGAAANIREHLRQVAGIDGRVGVVALGPAAWLGRFRLRGGVGGGVDRRQRDAEAPITIGADSLPRVACQSRMAIWASCCGLRAMGRKFDKRGGWPLAWLVEGGVSIGAARLGPSPLLPEPTRAHSMSYRLLAALIGAACLCVSTSYAEVVGSTRVGRFTGFAGASTIFATHAPGRPDELFIVEQSGRIEILNLTTGNFNPTPFLNIQGAVDDAGNEQGLLGLAFDPDYETNGYFYVNYTRDPGPGRDRTRIERYEAVNPTTDTVVSIGTAHSILEFEQDFSNHNGGWIGFSPVDDLLYIATGDGGSGDDPNNRAQQLNTRLGKMLRVDPRGDDFPLDATENYVVPADNPFANDGNANTLDSIWSYGLRNPYRSSFDRETGDLWIGDVGQNAREEIDRIGPEQAPANFGWRLREGDIATPSGGVGGPIPPNYVGPVYDYISNGAGLFGGNSVVGGYVYRGPDPDLQGRYFFGDSFPSQLWSFEPDDPDGTVANLDSLLNPFGAIGTPVSFGEDAAGNLYIVDRDGDIYRIDTHDPADFNNDGAVDATDYGVWFSDFGSTTRLAADTNGNGVVDAGDYTLWRDAFVAAPPAARVGVDDRRHAHGEHHQAVRDRGEGAVADGGARVERPVEVLGGRLDRAEPVGRDRQRAGDHRQRHDLQMRREARRFDRERLRRGVERRDERGVRDEPERERAGEPPTIGSPSVIDATRSRTAAGVTSGDNNATKQTTVAVSVPRLSTRSAVSASAEAVPVASTAALANSRKPSKPSSRSTTTVVTAAPREPGRGLASRAALATSPPMLPSATKFKANPIAPSRIASPRVIVMPAALATNRQRANAQPSAATIASQATTNGPSRGGVEATSDFQPGEEVLSSHQDGVGGGGGACLPRRAVAGSR</sequence>
<dbReference type="PANTHER" id="PTHR19328">
    <property type="entry name" value="HEDGEHOG-INTERACTING PROTEIN"/>
    <property type="match status" value="1"/>
</dbReference>